<dbReference type="InterPro" id="IPR002636">
    <property type="entry name" value="DUF29"/>
</dbReference>
<proteinExistence type="predicted"/>
<evidence type="ECO:0000313" key="2">
    <source>
        <dbReference type="Proteomes" id="UP000010473"/>
    </source>
</evidence>
<dbReference type="HOGENOM" id="CLU_116670_1_0_3"/>
<keyword evidence="2" id="KW-1185">Reference proteome</keyword>
<reference evidence="2" key="1">
    <citation type="journal article" date="2013" name="Proc. Natl. Acad. Sci. U.S.A.">
        <title>Improving the coverage of the cyanobacterial phylum using diversity-driven genome sequencing.</title>
        <authorList>
            <person name="Shih P.M."/>
            <person name="Wu D."/>
            <person name="Latifi A."/>
            <person name="Axen S.D."/>
            <person name="Fewer D.P."/>
            <person name="Talla E."/>
            <person name="Calteau A."/>
            <person name="Cai F."/>
            <person name="Tandeau de Marsac N."/>
            <person name="Rippka R."/>
            <person name="Herdman M."/>
            <person name="Sivonen K."/>
            <person name="Coursin T."/>
            <person name="Laurent T."/>
            <person name="Goodwin L."/>
            <person name="Nolan M."/>
            <person name="Davenport K.W."/>
            <person name="Han C.S."/>
            <person name="Rubin E.M."/>
            <person name="Eisen J.A."/>
            <person name="Woyke T."/>
            <person name="Gugger M."/>
            <person name="Kerfeld C.A."/>
        </authorList>
    </citation>
    <scope>NUCLEOTIDE SEQUENCE [LARGE SCALE GENOMIC DNA]</scope>
    <source>
        <strain evidence="2">ATCC 29371 / PCC 7437</strain>
    </source>
</reference>
<evidence type="ECO:0008006" key="3">
    <source>
        <dbReference type="Google" id="ProtNLM"/>
    </source>
</evidence>
<dbReference type="Proteomes" id="UP000010473">
    <property type="component" value="Chromosome"/>
</dbReference>
<dbReference type="EMBL" id="CP003653">
    <property type="protein sequence ID" value="AFZ35253.1"/>
    <property type="molecule type" value="Genomic_DNA"/>
</dbReference>
<dbReference type="AlphaFoldDB" id="K9XRV3"/>
<dbReference type="Gene3D" id="1.20.1220.20">
    <property type="entry name" value="Uncharcterised protein PF01724"/>
    <property type="match status" value="1"/>
</dbReference>
<dbReference type="eggNOG" id="COG2442">
    <property type="taxonomic scope" value="Bacteria"/>
</dbReference>
<name>K9XRV3_STAC7</name>
<protein>
    <recommendedName>
        <fullName evidence="3">DUF29 domain-containing protein</fullName>
    </recommendedName>
</protein>
<accession>K9XRV3</accession>
<sequence length="141" mass="17093">MMVNEARLYNQDFNLWLEQTAIAIKNQDVANMDWEGLLETIEDMGASEKRALRSYVKRLIEHILKLKYWESERQYNQKHWEKEIVNFREEIKDILKDSPSLNSYLEENYQDWFRKSVKAMAKEFDLPKDIFEPLETILKDE</sequence>
<dbReference type="Pfam" id="PF01724">
    <property type="entry name" value="DUF29"/>
    <property type="match status" value="1"/>
</dbReference>
<dbReference type="PANTHER" id="PTHR34235:SF3">
    <property type="entry name" value="SLR1203 PROTEIN"/>
    <property type="match status" value="1"/>
</dbReference>
<dbReference type="PANTHER" id="PTHR34235">
    <property type="entry name" value="SLR1203 PROTEIN-RELATED"/>
    <property type="match status" value="1"/>
</dbReference>
<gene>
    <name evidence="1" type="ordered locus">Sta7437_1691</name>
</gene>
<evidence type="ECO:0000313" key="1">
    <source>
        <dbReference type="EMBL" id="AFZ35253.1"/>
    </source>
</evidence>
<dbReference type="STRING" id="111780.Sta7437_1691"/>
<dbReference type="RefSeq" id="WP_015192924.1">
    <property type="nucleotide sequence ID" value="NC_019748.1"/>
</dbReference>
<organism evidence="1 2">
    <name type="scientific">Stanieria cyanosphaera (strain ATCC 29371 / PCC 7437)</name>
    <dbReference type="NCBI Taxonomy" id="111780"/>
    <lineage>
        <taxon>Bacteria</taxon>
        <taxon>Bacillati</taxon>
        <taxon>Cyanobacteriota</taxon>
        <taxon>Cyanophyceae</taxon>
        <taxon>Pleurocapsales</taxon>
        <taxon>Dermocarpellaceae</taxon>
        <taxon>Stanieria</taxon>
    </lineage>
</organism>
<dbReference type="KEGG" id="scs:Sta7437_1691"/>